<accession>A0AAP0ELT3</accession>
<comment type="caution">
    <text evidence="1">The sequence shown here is derived from an EMBL/GenBank/DDBJ whole genome shotgun (WGS) entry which is preliminary data.</text>
</comment>
<dbReference type="Proteomes" id="UP001419268">
    <property type="component" value="Unassembled WGS sequence"/>
</dbReference>
<gene>
    <name evidence="1" type="ORF">Scep_025586</name>
</gene>
<organism evidence="1 2">
    <name type="scientific">Stephania cephalantha</name>
    <dbReference type="NCBI Taxonomy" id="152367"/>
    <lineage>
        <taxon>Eukaryota</taxon>
        <taxon>Viridiplantae</taxon>
        <taxon>Streptophyta</taxon>
        <taxon>Embryophyta</taxon>
        <taxon>Tracheophyta</taxon>
        <taxon>Spermatophyta</taxon>
        <taxon>Magnoliopsida</taxon>
        <taxon>Ranunculales</taxon>
        <taxon>Menispermaceae</taxon>
        <taxon>Menispermoideae</taxon>
        <taxon>Cissampelideae</taxon>
        <taxon>Stephania</taxon>
    </lineage>
</organism>
<sequence>MRAPAREQPRQLTAGYGWLLAVQRRANEETDAHGSSQMCGQAAAARRGGALIAATAGGSTSEGLAGLRHNGTDQLRGCCGGPARCGGAYQRLHRGGQCGGSDESNVVTVAVPDFKDSIAVEHPIATVTPFGMSSRFAAQVSRQCRTD</sequence>
<dbReference type="EMBL" id="JBBNAG010000011">
    <property type="protein sequence ID" value="KAK9094117.1"/>
    <property type="molecule type" value="Genomic_DNA"/>
</dbReference>
<name>A0AAP0ELT3_9MAGN</name>
<evidence type="ECO:0000313" key="2">
    <source>
        <dbReference type="Proteomes" id="UP001419268"/>
    </source>
</evidence>
<keyword evidence="2" id="KW-1185">Reference proteome</keyword>
<reference evidence="1 2" key="1">
    <citation type="submission" date="2024-01" db="EMBL/GenBank/DDBJ databases">
        <title>Genome assemblies of Stephania.</title>
        <authorList>
            <person name="Yang L."/>
        </authorList>
    </citation>
    <scope>NUCLEOTIDE SEQUENCE [LARGE SCALE GENOMIC DNA]</scope>
    <source>
        <strain evidence="1">JXDWG</strain>
        <tissue evidence="1">Leaf</tissue>
    </source>
</reference>
<protein>
    <submittedName>
        <fullName evidence="1">Uncharacterized protein</fullName>
    </submittedName>
</protein>
<proteinExistence type="predicted"/>
<evidence type="ECO:0000313" key="1">
    <source>
        <dbReference type="EMBL" id="KAK9094117.1"/>
    </source>
</evidence>
<dbReference type="AlphaFoldDB" id="A0AAP0ELT3"/>